<dbReference type="AlphaFoldDB" id="A0A090IWX4"/>
<protein>
    <submittedName>
        <fullName evidence="1">Uncharacterized protein</fullName>
    </submittedName>
</protein>
<gene>
    <name evidence="1" type="ORF">BT1A1_2813</name>
</gene>
<reference evidence="1 2" key="1">
    <citation type="submission" date="2014-07" db="EMBL/GenBank/DDBJ databases">
        <authorList>
            <person name="Wibberg Daniel"/>
        </authorList>
    </citation>
    <scope>NUCLEOTIDE SEQUENCE [LARGE SCALE GENOMIC DNA]</scope>
</reference>
<organism evidence="1 2">
    <name type="scientific">Caldibacillus thermoamylovorans</name>
    <dbReference type="NCBI Taxonomy" id="35841"/>
    <lineage>
        <taxon>Bacteria</taxon>
        <taxon>Bacillati</taxon>
        <taxon>Bacillota</taxon>
        <taxon>Bacilli</taxon>
        <taxon>Bacillales</taxon>
        <taxon>Bacillaceae</taxon>
        <taxon>Caldibacillus</taxon>
    </lineage>
</organism>
<evidence type="ECO:0000313" key="2">
    <source>
        <dbReference type="Proteomes" id="UP000040576"/>
    </source>
</evidence>
<accession>A0A090IWX4</accession>
<proteinExistence type="predicted"/>
<evidence type="ECO:0000313" key="1">
    <source>
        <dbReference type="EMBL" id="CEE02606.1"/>
    </source>
</evidence>
<dbReference type="Proteomes" id="UP000040576">
    <property type="component" value="Unassembled WGS sequence"/>
</dbReference>
<dbReference type="EMBL" id="CCRF01000079">
    <property type="protein sequence ID" value="CEE02606.1"/>
    <property type="molecule type" value="Genomic_DNA"/>
</dbReference>
<sequence>MQLNLQFLEIVEKYKQDNEKFEVYSYVFKYVETDEEFYYYILYKKYRQGKGNMVLSSIRGLIDKQEAVKIAYFFLTHNGTANAANHVINKNRKRSKEYVEELMELLLKNRHLLKPLQSSIDIVIDILTLQAKNTERINQIYQDLLELDQRIHTGTKVLTEKLWQKGRNLIKDFDALVYSEVKEVINNIPEAEKIMSYLNERRHFSFIDRFKARKIAGKMEKLYGAEAKQDLQNSLEGFEKDFQGNFFTKTRGELSTDEYVQFIHQMAEYEYKKNLLEICRNP</sequence>
<keyword evidence="2" id="KW-1185">Reference proteome</keyword>
<name>A0A090IWX4_9BACI</name>
<dbReference type="RefSeq" id="WP_034772247.1">
    <property type="nucleotide sequence ID" value="NZ_CCRF01000079.1"/>
</dbReference>